<name>A0A9P7DLJ6_9AGAM</name>
<evidence type="ECO:0000313" key="1">
    <source>
        <dbReference type="EMBL" id="KAG1797830.1"/>
    </source>
</evidence>
<comment type="caution">
    <text evidence="1">The sequence shown here is derived from an EMBL/GenBank/DDBJ whole genome shotgun (WGS) entry which is preliminary data.</text>
</comment>
<gene>
    <name evidence="1" type="ORF">HD556DRAFT_1440790</name>
</gene>
<dbReference type="AlphaFoldDB" id="A0A9P7DLJ6"/>
<dbReference type="OrthoDB" id="2677218at2759"/>
<protein>
    <submittedName>
        <fullName evidence="1">Uncharacterized protein</fullName>
    </submittedName>
</protein>
<evidence type="ECO:0000313" key="2">
    <source>
        <dbReference type="Proteomes" id="UP000719766"/>
    </source>
</evidence>
<sequence>MLASWQLALWDDNRLFREFSTHPVCGGSDVMAHCRLVAHYQYCWWKDRFDILPFEMLDRVQLQDVMELTLEHFQQLPAGHLLLPDMRTHKANPDPLLSNLWVIKDDLEQLGTKLNYWLSAKMKDGSAALEAMTTLEGPVDDLHDAMATAQQLLDRSEDKQQDYD</sequence>
<proteinExistence type="predicted"/>
<dbReference type="RefSeq" id="XP_041162783.1">
    <property type="nucleotide sequence ID" value="XM_041306175.1"/>
</dbReference>
<organism evidence="1 2">
    <name type="scientific">Suillus plorans</name>
    <dbReference type="NCBI Taxonomy" id="116603"/>
    <lineage>
        <taxon>Eukaryota</taxon>
        <taxon>Fungi</taxon>
        <taxon>Dikarya</taxon>
        <taxon>Basidiomycota</taxon>
        <taxon>Agaricomycotina</taxon>
        <taxon>Agaricomycetes</taxon>
        <taxon>Agaricomycetidae</taxon>
        <taxon>Boletales</taxon>
        <taxon>Suillineae</taxon>
        <taxon>Suillaceae</taxon>
        <taxon>Suillus</taxon>
    </lineage>
</organism>
<accession>A0A9P7DLJ6</accession>
<keyword evidence="2" id="KW-1185">Reference proteome</keyword>
<reference evidence="1" key="1">
    <citation type="journal article" date="2020" name="New Phytol.">
        <title>Comparative genomics reveals dynamic genome evolution in host specialist ectomycorrhizal fungi.</title>
        <authorList>
            <person name="Lofgren L.A."/>
            <person name="Nguyen N.H."/>
            <person name="Vilgalys R."/>
            <person name="Ruytinx J."/>
            <person name="Liao H.L."/>
            <person name="Branco S."/>
            <person name="Kuo A."/>
            <person name="LaButti K."/>
            <person name="Lipzen A."/>
            <person name="Andreopoulos W."/>
            <person name="Pangilinan J."/>
            <person name="Riley R."/>
            <person name="Hundley H."/>
            <person name="Na H."/>
            <person name="Barry K."/>
            <person name="Grigoriev I.V."/>
            <person name="Stajich J.E."/>
            <person name="Kennedy P.G."/>
        </authorList>
    </citation>
    <scope>NUCLEOTIDE SEQUENCE</scope>
    <source>
        <strain evidence="1">S12</strain>
    </source>
</reference>
<dbReference type="EMBL" id="JABBWE010000015">
    <property type="protein sequence ID" value="KAG1797830.1"/>
    <property type="molecule type" value="Genomic_DNA"/>
</dbReference>
<dbReference type="Proteomes" id="UP000719766">
    <property type="component" value="Unassembled WGS sequence"/>
</dbReference>
<dbReference type="GeneID" id="64599939"/>